<reference evidence="3 4" key="1">
    <citation type="submission" date="2017-08" db="EMBL/GenBank/DDBJ databases">
        <authorList>
            <person name="Park S.-J."/>
            <person name="Kim H."/>
        </authorList>
    </citation>
    <scope>NUCLEOTIDE SEQUENCE [LARGE SCALE GENOMIC DNA]</scope>
    <source>
        <strain evidence="4">ye3</strain>
    </source>
</reference>
<organism evidence="3 4">
    <name type="scientific">Pollutimonas thiosulfatoxidans</name>
    <dbReference type="NCBI Taxonomy" id="2028345"/>
    <lineage>
        <taxon>Bacteria</taxon>
        <taxon>Pseudomonadati</taxon>
        <taxon>Pseudomonadota</taxon>
        <taxon>Betaproteobacteria</taxon>
        <taxon>Burkholderiales</taxon>
        <taxon>Alcaligenaceae</taxon>
        <taxon>Pollutimonas</taxon>
    </lineage>
</organism>
<protein>
    <recommendedName>
        <fullName evidence="2">NYN domain-containing protein</fullName>
    </recommendedName>
</protein>
<dbReference type="AlphaFoldDB" id="A0A410GEJ3"/>
<proteinExistence type="predicted"/>
<dbReference type="KEGG" id="pus:CKA81_13390"/>
<feature type="domain" description="NYN" evidence="2">
    <location>
        <begin position="69"/>
        <end position="114"/>
    </location>
</feature>
<dbReference type="EMBL" id="CP022987">
    <property type="protein sequence ID" value="QAA94726.1"/>
    <property type="molecule type" value="Genomic_DNA"/>
</dbReference>
<dbReference type="Proteomes" id="UP000283474">
    <property type="component" value="Chromosome"/>
</dbReference>
<evidence type="ECO:0000313" key="4">
    <source>
        <dbReference type="Proteomes" id="UP000283474"/>
    </source>
</evidence>
<keyword evidence="4" id="KW-1185">Reference proteome</keyword>
<accession>A0A410GEJ3</accession>
<sequence length="159" mass="17869">MRTHALKREEAKFRHQLHHALLKKRKLALRLGNLTHADWRLKPASATDLLKGKKTLEELTDADVELDLRQKGVDMRIGLDIASLTFKQQVSKIVLVAGDADFVPAAKLARREGIDFVLDPMWRPIPDDLNEHIDGLRSVCPRPDPRSRGSAQVVESGEA</sequence>
<feature type="region of interest" description="Disordered" evidence="1">
    <location>
        <begin position="136"/>
        <end position="159"/>
    </location>
</feature>
<gene>
    <name evidence="3" type="ORF">CKA81_13390</name>
</gene>
<name>A0A410GEJ3_9BURK</name>
<dbReference type="Gene3D" id="3.40.50.1010">
    <property type="entry name" value="5'-nuclease"/>
    <property type="match status" value="1"/>
</dbReference>
<evidence type="ECO:0000259" key="2">
    <source>
        <dbReference type="Pfam" id="PF01936"/>
    </source>
</evidence>
<evidence type="ECO:0000313" key="3">
    <source>
        <dbReference type="EMBL" id="QAA94726.1"/>
    </source>
</evidence>
<dbReference type="InterPro" id="IPR021139">
    <property type="entry name" value="NYN"/>
</dbReference>
<dbReference type="GO" id="GO:0004540">
    <property type="term" value="F:RNA nuclease activity"/>
    <property type="evidence" value="ECO:0007669"/>
    <property type="project" value="InterPro"/>
</dbReference>
<dbReference type="Pfam" id="PF01936">
    <property type="entry name" value="NYN"/>
    <property type="match status" value="1"/>
</dbReference>
<dbReference type="OrthoDB" id="9794137at2"/>
<dbReference type="CDD" id="cd18722">
    <property type="entry name" value="PIN_NicB-like"/>
    <property type="match status" value="1"/>
</dbReference>
<evidence type="ECO:0000256" key="1">
    <source>
        <dbReference type="SAM" id="MobiDB-lite"/>
    </source>
</evidence>